<organism evidence="2">
    <name type="scientific">Acidithiobacillus ferrivorans</name>
    <dbReference type="NCBI Taxonomy" id="160808"/>
    <lineage>
        <taxon>Bacteria</taxon>
        <taxon>Pseudomonadati</taxon>
        <taxon>Pseudomonadota</taxon>
        <taxon>Acidithiobacillia</taxon>
        <taxon>Acidithiobacillales</taxon>
        <taxon>Acidithiobacillaceae</taxon>
        <taxon>Acidithiobacillus</taxon>
    </lineage>
</organism>
<proteinExistence type="predicted"/>
<sequence length="430" mass="47920">MRYAGNFTYPATGQAFRVVMDEDGGPLWVVMDLCKILGRPRTQELMARVPDDDKRRVPDRLLGAKYSQVMLHAVNYHGLMVVKKIESRSIGKAFFSWMRTAHFPELVKLGFLMDEIVLPARTVVSLDPGLKALTLKFGKNHTRILRDKKGDPWWVAADVCAALGIEKVSQAVHRLSPGDYMHVVDLVEAGELPVSHGANVNSNLALLVNEPGLYGLILESRKPEARKFVHWLAHEVLPKLRETGTYTVPKTKHVQEVEPHLPVLSIDWDDPEHIAQLVHQCLDRIALINDQLKDSTPRLDASLFYGGVRPLLPNPVERALLLFTQQHQVGKRLQKSGYIGRLKESVAREMGLAPASIQRAAEFAGAFKRVQACSEVAAAKILSGYVSDALSGLHKTNVLDDAAIHRFADAVAQTSWHRAKITDLTRGMIR</sequence>
<feature type="domain" description="Bro-N" evidence="1">
    <location>
        <begin position="130"/>
        <end position="244"/>
    </location>
</feature>
<name>A0A060UQS1_9PROT</name>
<gene>
    <name evidence="3" type="ORF">AFERRI_10689</name>
    <name evidence="2" type="ORF">AFERRI_400407</name>
</gene>
<dbReference type="PROSITE" id="PS51750">
    <property type="entry name" value="BRO_N"/>
    <property type="match status" value="1"/>
</dbReference>
<keyword evidence="4" id="KW-1185">Reference proteome</keyword>
<reference evidence="2" key="2">
    <citation type="submission" date="2014-07" db="EMBL/GenBank/DDBJ databases">
        <title>Initial genome analysis of the psychrotolerant acidophile Acidithiobacillus ferrivorans CF27: insights into iron and sulfur oxidation pathways and into biofilm formation.</title>
        <authorList>
            <person name="Talla E."/>
            <person name="Hedrich S."/>
            <person name="Mangenot S."/>
            <person name="Ji B."/>
            <person name="Johnson D.B."/>
            <person name="Barbe V."/>
            <person name="Bonnefoy V."/>
        </authorList>
    </citation>
    <scope>NUCLEOTIDE SEQUENCE [LARGE SCALE GENOMIC DNA]</scope>
    <source>
        <strain evidence="2">CF27</strain>
    </source>
</reference>
<dbReference type="EMBL" id="LT841305">
    <property type="protein sequence ID" value="SMH64655.1"/>
    <property type="molecule type" value="Genomic_DNA"/>
</dbReference>
<evidence type="ECO:0000313" key="4">
    <source>
        <dbReference type="Proteomes" id="UP000193925"/>
    </source>
</evidence>
<reference evidence="2" key="1">
    <citation type="submission" date="2014-03" db="EMBL/GenBank/DDBJ databases">
        <authorList>
            <person name="Genoscope - CEA"/>
        </authorList>
    </citation>
    <scope>NUCLEOTIDE SEQUENCE [LARGE SCALE GENOMIC DNA]</scope>
    <source>
        <strain evidence="2">CF27</strain>
    </source>
</reference>
<dbReference type="RefSeq" id="WP_051984825.1">
    <property type="nucleotide sequence ID" value="NZ_LT841305.1"/>
</dbReference>
<reference evidence="3 4" key="3">
    <citation type="submission" date="2017-03" db="EMBL/GenBank/DDBJ databases">
        <authorList>
            <person name="Regsiter A."/>
            <person name="William W."/>
        </authorList>
    </citation>
    <scope>NUCLEOTIDE SEQUENCE [LARGE SCALE GENOMIC DNA]</scope>
    <source>
        <strain evidence="3">PRJEB5721</strain>
    </source>
</reference>
<dbReference type="SMART" id="SM01040">
    <property type="entry name" value="Bro-N"/>
    <property type="match status" value="2"/>
</dbReference>
<dbReference type="PANTHER" id="PTHR36180:SF2">
    <property type="entry name" value="BRO FAMILY PROTEIN"/>
    <property type="match status" value="1"/>
</dbReference>
<dbReference type="Proteomes" id="UP000193925">
    <property type="component" value="Chromosome AFERRI"/>
</dbReference>
<dbReference type="InterPro" id="IPR003497">
    <property type="entry name" value="BRO_N_domain"/>
</dbReference>
<accession>A0A060UQS1</accession>
<dbReference type="EMBL" id="CCCS020000035">
    <property type="protein sequence ID" value="CDQ10626.1"/>
    <property type="molecule type" value="Genomic_DNA"/>
</dbReference>
<dbReference type="PANTHER" id="PTHR36180">
    <property type="entry name" value="DNA-BINDING PROTEIN-RELATED-RELATED"/>
    <property type="match status" value="1"/>
</dbReference>
<protein>
    <recommendedName>
        <fullName evidence="1">Bro-N domain-containing protein</fullName>
    </recommendedName>
</protein>
<evidence type="ECO:0000313" key="3">
    <source>
        <dbReference type="EMBL" id="SMH64655.1"/>
    </source>
</evidence>
<evidence type="ECO:0000313" key="2">
    <source>
        <dbReference type="EMBL" id="CDQ10626.1"/>
    </source>
</evidence>
<dbReference type="Pfam" id="PF02498">
    <property type="entry name" value="Bro-N"/>
    <property type="match status" value="1"/>
</dbReference>
<dbReference type="AlphaFoldDB" id="A0A060UQS1"/>
<evidence type="ECO:0000259" key="1">
    <source>
        <dbReference type="PROSITE" id="PS51750"/>
    </source>
</evidence>